<keyword evidence="2" id="KW-1185">Reference proteome</keyword>
<protein>
    <submittedName>
        <fullName evidence="1">Uncharacterized protein</fullName>
    </submittedName>
</protein>
<dbReference type="EMBL" id="CP136512">
    <property type="protein sequence ID" value="WOD17023.1"/>
    <property type="molecule type" value="Genomic_DNA"/>
</dbReference>
<reference evidence="1 2" key="1">
    <citation type="submission" date="2023-10" db="EMBL/GenBank/DDBJ databases">
        <title>Surface-active antibiotics is a multifunctional adaptation for post-fire microbes.</title>
        <authorList>
            <person name="Liu M.D."/>
            <person name="Du Y."/>
            <person name="Koupaei S.K."/>
            <person name="Kim N.R."/>
            <person name="Zhang W."/>
            <person name="Traxler M.F."/>
        </authorList>
    </citation>
    <scope>NUCLEOTIDE SEQUENCE [LARGE SCALE GENOMIC DNA]</scope>
    <source>
        <strain evidence="1 2">F3</strain>
    </source>
</reference>
<evidence type="ECO:0000313" key="1">
    <source>
        <dbReference type="EMBL" id="WOD17023.1"/>
    </source>
</evidence>
<dbReference type="RefSeq" id="WP_317019607.1">
    <property type="nucleotide sequence ID" value="NZ_CP136512.1"/>
</dbReference>
<name>A0ABZ0EIG0_9BURK</name>
<evidence type="ECO:0000313" key="2">
    <source>
        <dbReference type="Proteomes" id="UP001302652"/>
    </source>
</evidence>
<proteinExistence type="predicted"/>
<sequence length="46" mass="5330">MRHNPALHWVLDSLAAAAEAGRLDAERYIEQIFAGRWDVRAFRHVL</sequence>
<dbReference type="Proteomes" id="UP001302652">
    <property type="component" value="Chromosome 2"/>
</dbReference>
<organism evidence="1 2">
    <name type="scientific">Paraburkholderia kirstenboschensis</name>
    <dbReference type="NCBI Taxonomy" id="1245436"/>
    <lineage>
        <taxon>Bacteria</taxon>
        <taxon>Pseudomonadati</taxon>
        <taxon>Pseudomonadota</taxon>
        <taxon>Betaproteobacteria</taxon>
        <taxon>Burkholderiales</taxon>
        <taxon>Burkholderiaceae</taxon>
        <taxon>Paraburkholderia</taxon>
    </lineage>
</organism>
<accession>A0ABZ0EIG0</accession>
<gene>
    <name evidence="1" type="ORF">RW095_14375</name>
</gene>